<dbReference type="STRING" id="112903.SAMN04490178_102174"/>
<evidence type="ECO:0000256" key="8">
    <source>
        <dbReference type="ARBA" id="ARBA00022840"/>
    </source>
</evidence>
<dbReference type="GO" id="GO:0009228">
    <property type="term" value="P:thiamine biosynthetic process"/>
    <property type="evidence" value="ECO:0007669"/>
    <property type="project" value="UniProtKB-KW"/>
</dbReference>
<dbReference type="Gene3D" id="3.40.1190.20">
    <property type="match status" value="1"/>
</dbReference>
<evidence type="ECO:0000313" key="12">
    <source>
        <dbReference type="EMBL" id="SEO48768.1"/>
    </source>
</evidence>
<dbReference type="EC" id="2.7.1.50" evidence="11"/>
<dbReference type="GO" id="GO:0004417">
    <property type="term" value="F:hydroxyethylthiazole kinase activity"/>
    <property type="evidence" value="ECO:0007669"/>
    <property type="project" value="UniProtKB-UniRule"/>
</dbReference>
<dbReference type="EMBL" id="FODY01000002">
    <property type="protein sequence ID" value="SEO48768.1"/>
    <property type="molecule type" value="Genomic_DNA"/>
</dbReference>
<dbReference type="NCBIfam" id="NF006830">
    <property type="entry name" value="PRK09355.1"/>
    <property type="match status" value="1"/>
</dbReference>
<dbReference type="RefSeq" id="WP_091743883.1">
    <property type="nucleotide sequence ID" value="NZ_FODY01000002.1"/>
</dbReference>
<feature type="binding site" evidence="11">
    <location>
        <position position="192"/>
    </location>
    <ligand>
        <name>substrate</name>
    </ligand>
</feature>
<keyword evidence="5 11" id="KW-0479">Metal-binding</keyword>
<reference evidence="12 13" key="1">
    <citation type="submission" date="2016-10" db="EMBL/GenBank/DDBJ databases">
        <authorList>
            <person name="de Groot N.N."/>
        </authorList>
    </citation>
    <scope>NUCLEOTIDE SEQUENCE [LARGE SCALE GENOMIC DNA]</scope>
    <source>
        <strain evidence="12 13">DSM 13305</strain>
    </source>
</reference>
<evidence type="ECO:0000256" key="2">
    <source>
        <dbReference type="ARBA" id="ARBA00001946"/>
    </source>
</evidence>
<dbReference type="OrthoDB" id="9778146at2"/>
<dbReference type="NCBIfam" id="TIGR00694">
    <property type="entry name" value="thiM"/>
    <property type="match status" value="1"/>
</dbReference>
<evidence type="ECO:0000256" key="10">
    <source>
        <dbReference type="ARBA" id="ARBA00022977"/>
    </source>
</evidence>
<dbReference type="Proteomes" id="UP000198847">
    <property type="component" value="Unassembled WGS sequence"/>
</dbReference>
<sequence length="285" mass="29829">MLKDLWAVREAVREKNPLVYNITNTVVTNFTANVLLAAGASPIMSEGAAEAEDLARICSVLVLNIGTLHTRQVGYCLKAGEYANKFQKPVILDPVGVGATAYRNITAGQILQDVRLALIRGNYGEIGFIAGTAGQVKGVDSADSGLDLTAVKKMALEYSTLVVATGATDYLTDGQAVMTNATGHELLQLVTGTGCALTSLTGAFLAVADEPQLGVLAALAFYGAAAQKAAENSKGPGSFMPKFLDALYNLSYKEFKKAAEDRVALLTEAATAPAPLEPLTVEGEL</sequence>
<keyword evidence="8 11" id="KW-0067">ATP-binding</keyword>
<proteinExistence type="inferred from homology"/>
<comment type="catalytic activity">
    <reaction evidence="1 11">
        <text>5-(2-hydroxyethyl)-4-methylthiazole + ATP = 4-methyl-5-(2-phosphooxyethyl)-thiazole + ADP + H(+)</text>
        <dbReference type="Rhea" id="RHEA:24212"/>
        <dbReference type="ChEBI" id="CHEBI:15378"/>
        <dbReference type="ChEBI" id="CHEBI:17957"/>
        <dbReference type="ChEBI" id="CHEBI:30616"/>
        <dbReference type="ChEBI" id="CHEBI:58296"/>
        <dbReference type="ChEBI" id="CHEBI:456216"/>
        <dbReference type="EC" id="2.7.1.50"/>
    </reaction>
</comment>
<evidence type="ECO:0000256" key="4">
    <source>
        <dbReference type="ARBA" id="ARBA00022679"/>
    </source>
</evidence>
<dbReference type="InterPro" id="IPR000417">
    <property type="entry name" value="Hyethyz_kinase"/>
</dbReference>
<dbReference type="Pfam" id="PF02110">
    <property type="entry name" value="HK"/>
    <property type="match status" value="1"/>
</dbReference>
<evidence type="ECO:0000256" key="3">
    <source>
        <dbReference type="ARBA" id="ARBA00004868"/>
    </source>
</evidence>
<feature type="binding site" evidence="11">
    <location>
        <position position="165"/>
    </location>
    <ligand>
        <name>ATP</name>
        <dbReference type="ChEBI" id="CHEBI:30616"/>
    </ligand>
</feature>
<feature type="binding site" evidence="11">
    <location>
        <position position="44"/>
    </location>
    <ligand>
        <name>substrate</name>
    </ligand>
</feature>
<evidence type="ECO:0000256" key="7">
    <source>
        <dbReference type="ARBA" id="ARBA00022777"/>
    </source>
</evidence>
<dbReference type="UniPathway" id="UPA00060">
    <property type="reaction ID" value="UER00139"/>
</dbReference>
<keyword evidence="13" id="KW-1185">Reference proteome</keyword>
<dbReference type="PRINTS" id="PR01099">
    <property type="entry name" value="HYETHTZKNASE"/>
</dbReference>
<dbReference type="PIRSF" id="PIRSF000513">
    <property type="entry name" value="Thz_kinase"/>
    <property type="match status" value="1"/>
</dbReference>
<comment type="function">
    <text evidence="11">Catalyzes the phosphorylation of the hydroxyl group of 4-methyl-5-beta-hydroxyethylthiazole (THZ).</text>
</comment>
<evidence type="ECO:0000256" key="5">
    <source>
        <dbReference type="ARBA" id="ARBA00022723"/>
    </source>
</evidence>
<dbReference type="GO" id="GO:0009229">
    <property type="term" value="P:thiamine diphosphate biosynthetic process"/>
    <property type="evidence" value="ECO:0007669"/>
    <property type="project" value="UniProtKB-UniRule"/>
</dbReference>
<protein>
    <recommendedName>
        <fullName evidence="11">Hydroxyethylthiazole kinase</fullName>
        <ecNumber evidence="11">2.7.1.50</ecNumber>
    </recommendedName>
    <alternativeName>
        <fullName evidence="11">4-methyl-5-beta-hydroxyethylthiazole kinase</fullName>
        <shortName evidence="11">TH kinase</shortName>
        <shortName evidence="11">Thz kinase</shortName>
    </alternativeName>
</protein>
<dbReference type="SUPFAM" id="SSF53613">
    <property type="entry name" value="Ribokinase-like"/>
    <property type="match status" value="1"/>
</dbReference>
<keyword evidence="9 11" id="KW-0460">Magnesium</keyword>
<keyword evidence="4 11" id="KW-0808">Transferase</keyword>
<comment type="pathway">
    <text evidence="3 11">Cofactor biosynthesis; thiamine diphosphate biosynthesis; 4-methyl-5-(2-phosphoethyl)-thiazole from 5-(2-hydroxyethyl)-4-methylthiazole: step 1/1.</text>
</comment>
<accession>A0A1H8Q426</accession>
<keyword evidence="10 11" id="KW-0784">Thiamine biosynthesis</keyword>
<evidence type="ECO:0000313" key="13">
    <source>
        <dbReference type="Proteomes" id="UP000198847"/>
    </source>
</evidence>
<gene>
    <name evidence="11" type="primary">thiM</name>
    <name evidence="12" type="ORF">SAMN04490178_102174</name>
</gene>
<dbReference type="AlphaFoldDB" id="A0A1H8Q426"/>
<name>A0A1H8Q426_9FIRM</name>
<comment type="similarity">
    <text evidence="11">Belongs to the Thz kinase family.</text>
</comment>
<evidence type="ECO:0000256" key="9">
    <source>
        <dbReference type="ARBA" id="ARBA00022842"/>
    </source>
</evidence>
<keyword evidence="6 11" id="KW-0547">Nucleotide-binding</keyword>
<comment type="cofactor">
    <cofactor evidence="2 11">
        <name>Mg(2+)</name>
        <dbReference type="ChEBI" id="CHEBI:18420"/>
    </cofactor>
</comment>
<dbReference type="CDD" id="cd01170">
    <property type="entry name" value="THZ_kinase"/>
    <property type="match status" value="1"/>
</dbReference>
<keyword evidence="7 11" id="KW-0418">Kinase</keyword>
<evidence type="ECO:0000256" key="6">
    <source>
        <dbReference type="ARBA" id="ARBA00022741"/>
    </source>
</evidence>
<dbReference type="HAMAP" id="MF_00228">
    <property type="entry name" value="Thz_kinase"/>
    <property type="match status" value="1"/>
</dbReference>
<evidence type="ECO:0000256" key="11">
    <source>
        <dbReference type="HAMAP-Rule" id="MF_00228"/>
    </source>
</evidence>
<dbReference type="InterPro" id="IPR029056">
    <property type="entry name" value="Ribokinase-like"/>
</dbReference>
<organism evidence="12 13">
    <name type="scientific">Propionispora vibrioides</name>
    <dbReference type="NCBI Taxonomy" id="112903"/>
    <lineage>
        <taxon>Bacteria</taxon>
        <taxon>Bacillati</taxon>
        <taxon>Bacillota</taxon>
        <taxon>Negativicutes</taxon>
        <taxon>Selenomonadales</taxon>
        <taxon>Sporomusaceae</taxon>
        <taxon>Propionispora</taxon>
    </lineage>
</organism>
<dbReference type="GO" id="GO:0005524">
    <property type="term" value="F:ATP binding"/>
    <property type="evidence" value="ECO:0007669"/>
    <property type="project" value="UniProtKB-UniRule"/>
</dbReference>
<evidence type="ECO:0000256" key="1">
    <source>
        <dbReference type="ARBA" id="ARBA00001771"/>
    </source>
</evidence>
<dbReference type="GO" id="GO:0000287">
    <property type="term" value="F:magnesium ion binding"/>
    <property type="evidence" value="ECO:0007669"/>
    <property type="project" value="UniProtKB-UniRule"/>
</dbReference>
<feature type="binding site" evidence="11">
    <location>
        <position position="120"/>
    </location>
    <ligand>
        <name>ATP</name>
        <dbReference type="ChEBI" id="CHEBI:30616"/>
    </ligand>
</feature>